<dbReference type="Gene3D" id="4.10.400.10">
    <property type="entry name" value="Low-density Lipoprotein Receptor"/>
    <property type="match status" value="1"/>
</dbReference>
<accession>A0AAV2C091</accession>
<dbReference type="InterPro" id="IPR036055">
    <property type="entry name" value="LDL_receptor-like_sf"/>
</dbReference>
<comment type="caution">
    <text evidence="4">The sequence shown here is derived from an EMBL/GenBank/DDBJ whole genome shotgun (WGS) entry which is preliminary data.</text>
</comment>
<evidence type="ECO:0000313" key="5">
    <source>
        <dbReference type="Proteomes" id="UP001497382"/>
    </source>
</evidence>
<dbReference type="Proteomes" id="UP001497382">
    <property type="component" value="Unassembled WGS sequence"/>
</dbReference>
<evidence type="ECO:0000313" key="4">
    <source>
        <dbReference type="EMBL" id="CAL1301563.1"/>
    </source>
</evidence>
<protein>
    <submittedName>
        <fullName evidence="4">Uncharacterized protein</fullName>
    </submittedName>
</protein>
<feature type="disulfide bond" evidence="2">
    <location>
        <begin position="30"/>
        <end position="48"/>
    </location>
</feature>
<evidence type="ECO:0000256" key="3">
    <source>
        <dbReference type="SAM" id="SignalP"/>
    </source>
</evidence>
<dbReference type="EMBL" id="CAXIEN010000756">
    <property type="protein sequence ID" value="CAL1301563.1"/>
    <property type="molecule type" value="Genomic_DNA"/>
</dbReference>
<proteinExistence type="predicted"/>
<dbReference type="InterPro" id="IPR002172">
    <property type="entry name" value="LDrepeatLR_classA_rpt"/>
</dbReference>
<dbReference type="SUPFAM" id="SSF57424">
    <property type="entry name" value="LDL receptor-like module"/>
    <property type="match status" value="1"/>
</dbReference>
<keyword evidence="5" id="KW-1185">Reference proteome</keyword>
<dbReference type="PROSITE" id="PS50068">
    <property type="entry name" value="LDLRA_2"/>
    <property type="match status" value="1"/>
</dbReference>
<evidence type="ECO:0000256" key="2">
    <source>
        <dbReference type="PROSITE-ProRule" id="PRU00124"/>
    </source>
</evidence>
<feature type="signal peptide" evidence="3">
    <location>
        <begin position="1"/>
        <end position="19"/>
    </location>
</feature>
<gene>
    <name evidence="4" type="ORF">LARSCL_LOCUS22598</name>
</gene>
<dbReference type="CDD" id="cd00112">
    <property type="entry name" value="LDLa"/>
    <property type="match status" value="1"/>
</dbReference>
<feature type="chain" id="PRO_5043415967" evidence="3">
    <location>
        <begin position="20"/>
        <end position="67"/>
    </location>
</feature>
<name>A0AAV2C091_9ARAC</name>
<dbReference type="Pfam" id="PF00057">
    <property type="entry name" value="Ldl_recept_a"/>
    <property type="match status" value="1"/>
</dbReference>
<reference evidence="4 5" key="1">
    <citation type="submission" date="2024-04" db="EMBL/GenBank/DDBJ databases">
        <authorList>
            <person name="Rising A."/>
            <person name="Reimegard J."/>
            <person name="Sonavane S."/>
            <person name="Akerstrom W."/>
            <person name="Nylinder S."/>
            <person name="Hedman E."/>
            <person name="Kallberg Y."/>
        </authorList>
    </citation>
    <scope>NUCLEOTIDE SEQUENCE [LARGE SCALE GENOMIC DNA]</scope>
</reference>
<sequence>MEILFFYLLVGTFLCYAEASSQCDPHYFACSNGRCVYYTQVCDRNDDCGDNSEEVHWDSESSFLYHF</sequence>
<dbReference type="SMART" id="SM00192">
    <property type="entry name" value="LDLa"/>
    <property type="match status" value="1"/>
</dbReference>
<organism evidence="4 5">
    <name type="scientific">Larinioides sclopetarius</name>
    <dbReference type="NCBI Taxonomy" id="280406"/>
    <lineage>
        <taxon>Eukaryota</taxon>
        <taxon>Metazoa</taxon>
        <taxon>Ecdysozoa</taxon>
        <taxon>Arthropoda</taxon>
        <taxon>Chelicerata</taxon>
        <taxon>Arachnida</taxon>
        <taxon>Araneae</taxon>
        <taxon>Araneomorphae</taxon>
        <taxon>Entelegynae</taxon>
        <taxon>Araneoidea</taxon>
        <taxon>Araneidae</taxon>
        <taxon>Larinioides</taxon>
    </lineage>
</organism>
<dbReference type="AlphaFoldDB" id="A0AAV2C091"/>
<evidence type="ECO:0000256" key="1">
    <source>
        <dbReference type="ARBA" id="ARBA00023157"/>
    </source>
</evidence>
<feature type="disulfide bond" evidence="2">
    <location>
        <begin position="23"/>
        <end position="35"/>
    </location>
</feature>
<comment type="caution">
    <text evidence="2">Lacks conserved residue(s) required for the propagation of feature annotation.</text>
</comment>
<keyword evidence="1 2" id="KW-1015">Disulfide bond</keyword>
<keyword evidence="3" id="KW-0732">Signal</keyword>